<comment type="similarity">
    <text evidence="7">Belongs to the binding-protein-dependent transport system permease family.</text>
</comment>
<dbReference type="OrthoDB" id="9810086at2"/>
<evidence type="ECO:0000259" key="8">
    <source>
        <dbReference type="PROSITE" id="PS50928"/>
    </source>
</evidence>
<feature type="transmembrane region" description="Helical" evidence="7">
    <location>
        <begin position="109"/>
        <end position="129"/>
    </location>
</feature>
<feature type="transmembrane region" description="Helical" evidence="7">
    <location>
        <begin position="141"/>
        <end position="161"/>
    </location>
</feature>
<evidence type="ECO:0000313" key="10">
    <source>
        <dbReference type="Proteomes" id="UP000215509"/>
    </source>
</evidence>
<proteinExistence type="inferred from homology"/>
<dbReference type="PANTHER" id="PTHR43744">
    <property type="entry name" value="ABC TRANSPORTER PERMEASE PROTEIN MG189-RELATED-RELATED"/>
    <property type="match status" value="1"/>
</dbReference>
<dbReference type="InterPro" id="IPR035906">
    <property type="entry name" value="MetI-like_sf"/>
</dbReference>
<evidence type="ECO:0000256" key="5">
    <source>
        <dbReference type="ARBA" id="ARBA00022989"/>
    </source>
</evidence>
<accession>A0A229UJR1</accession>
<feature type="domain" description="ABC transmembrane type-1" evidence="8">
    <location>
        <begin position="74"/>
        <end position="274"/>
    </location>
</feature>
<dbReference type="Pfam" id="PF00528">
    <property type="entry name" value="BPD_transp_1"/>
    <property type="match status" value="1"/>
</dbReference>
<keyword evidence="10" id="KW-1185">Reference proteome</keyword>
<keyword evidence="6 7" id="KW-0472">Membrane</keyword>
<dbReference type="Gene3D" id="1.10.3720.10">
    <property type="entry name" value="MetI-like"/>
    <property type="match status" value="1"/>
</dbReference>
<protein>
    <submittedName>
        <fullName evidence="9">ABC transporter permease</fullName>
    </submittedName>
</protein>
<dbReference type="PROSITE" id="PS50928">
    <property type="entry name" value="ABC_TM1"/>
    <property type="match status" value="1"/>
</dbReference>
<reference evidence="9 10" key="1">
    <citation type="submission" date="2017-07" db="EMBL/GenBank/DDBJ databases">
        <title>Genome sequencing and assembly of Paenibacillus rigui.</title>
        <authorList>
            <person name="Mayilraj S."/>
        </authorList>
    </citation>
    <scope>NUCLEOTIDE SEQUENCE [LARGE SCALE GENOMIC DNA]</scope>
    <source>
        <strain evidence="9 10">JCM 16352</strain>
    </source>
</reference>
<feature type="transmembrane region" description="Helical" evidence="7">
    <location>
        <begin position="12"/>
        <end position="35"/>
    </location>
</feature>
<keyword evidence="5 7" id="KW-1133">Transmembrane helix</keyword>
<sequence>MIGMSISRKAFIAGNYIVLACISLSMLFPFLNILAGSFSSGSAILQGKVTIVPVQFNIDNYMAVFSNPGIWRSFGVTVYITVVGTAVSLLLTSLMAYGLSRQELKGRSFMLLLIVFTMIFQIPVIPNYLLVKGLGLLNSLWSLIIPSAVSAYNLIIMVSFFRNLETGLLEAAKIDGCSEYKLWWKIVLPISLPSITTIGLFYAVSLWNGYYNAVMYLRDPALYPLQVKLRQLLVGADAEEMMQGAAFALQSMEGIKMATIIFATLPVLIIYPMIQKHFVKGSMLGSVKG</sequence>
<dbReference type="AlphaFoldDB" id="A0A229UJR1"/>
<dbReference type="EMBL" id="NMQW01000042">
    <property type="protein sequence ID" value="OXM83611.1"/>
    <property type="molecule type" value="Genomic_DNA"/>
</dbReference>
<feature type="transmembrane region" description="Helical" evidence="7">
    <location>
        <begin position="255"/>
        <end position="274"/>
    </location>
</feature>
<keyword evidence="2 7" id="KW-0813">Transport</keyword>
<evidence type="ECO:0000256" key="7">
    <source>
        <dbReference type="RuleBase" id="RU363032"/>
    </source>
</evidence>
<feature type="transmembrane region" description="Helical" evidence="7">
    <location>
        <begin position="76"/>
        <end position="97"/>
    </location>
</feature>
<dbReference type="InterPro" id="IPR000515">
    <property type="entry name" value="MetI-like"/>
</dbReference>
<evidence type="ECO:0000256" key="1">
    <source>
        <dbReference type="ARBA" id="ARBA00004651"/>
    </source>
</evidence>
<dbReference type="SUPFAM" id="SSF161098">
    <property type="entry name" value="MetI-like"/>
    <property type="match status" value="1"/>
</dbReference>
<dbReference type="Proteomes" id="UP000215509">
    <property type="component" value="Unassembled WGS sequence"/>
</dbReference>
<name>A0A229UJR1_9BACL</name>
<dbReference type="PANTHER" id="PTHR43744:SF9">
    <property type="entry name" value="POLYGALACTURONAN_RHAMNOGALACTURONAN TRANSPORT SYSTEM PERMEASE PROTEIN YTCP"/>
    <property type="match status" value="1"/>
</dbReference>
<feature type="transmembrane region" description="Helical" evidence="7">
    <location>
        <begin position="182"/>
        <end position="207"/>
    </location>
</feature>
<dbReference type="CDD" id="cd06261">
    <property type="entry name" value="TM_PBP2"/>
    <property type="match status" value="1"/>
</dbReference>
<evidence type="ECO:0000256" key="3">
    <source>
        <dbReference type="ARBA" id="ARBA00022475"/>
    </source>
</evidence>
<comment type="caution">
    <text evidence="9">The sequence shown here is derived from an EMBL/GenBank/DDBJ whole genome shotgun (WGS) entry which is preliminary data.</text>
</comment>
<evidence type="ECO:0000256" key="4">
    <source>
        <dbReference type="ARBA" id="ARBA00022692"/>
    </source>
</evidence>
<dbReference type="GO" id="GO:0055085">
    <property type="term" value="P:transmembrane transport"/>
    <property type="evidence" value="ECO:0007669"/>
    <property type="project" value="InterPro"/>
</dbReference>
<evidence type="ECO:0000256" key="2">
    <source>
        <dbReference type="ARBA" id="ARBA00022448"/>
    </source>
</evidence>
<evidence type="ECO:0000313" key="9">
    <source>
        <dbReference type="EMBL" id="OXM83611.1"/>
    </source>
</evidence>
<keyword evidence="4 7" id="KW-0812">Transmembrane</keyword>
<dbReference type="RefSeq" id="WP_094017538.1">
    <property type="nucleotide sequence ID" value="NZ_NMQW01000042.1"/>
</dbReference>
<evidence type="ECO:0000256" key="6">
    <source>
        <dbReference type="ARBA" id="ARBA00023136"/>
    </source>
</evidence>
<keyword evidence="3" id="KW-1003">Cell membrane</keyword>
<dbReference type="GO" id="GO:0005886">
    <property type="term" value="C:plasma membrane"/>
    <property type="evidence" value="ECO:0007669"/>
    <property type="project" value="UniProtKB-SubCell"/>
</dbReference>
<comment type="subcellular location">
    <subcellularLocation>
        <location evidence="1 7">Cell membrane</location>
        <topology evidence="1 7">Multi-pass membrane protein</topology>
    </subcellularLocation>
</comment>
<organism evidence="9 10">
    <name type="scientific">Paenibacillus rigui</name>
    <dbReference type="NCBI Taxonomy" id="554312"/>
    <lineage>
        <taxon>Bacteria</taxon>
        <taxon>Bacillati</taxon>
        <taxon>Bacillota</taxon>
        <taxon>Bacilli</taxon>
        <taxon>Bacillales</taxon>
        <taxon>Paenibacillaceae</taxon>
        <taxon>Paenibacillus</taxon>
    </lineage>
</organism>
<gene>
    <name evidence="9" type="ORF">CF651_24605</name>
</gene>